<evidence type="ECO:0000313" key="7">
    <source>
        <dbReference type="EMBL" id="KIW95011.1"/>
    </source>
</evidence>
<evidence type="ECO:0000259" key="6">
    <source>
        <dbReference type="Pfam" id="PF01490"/>
    </source>
</evidence>
<feature type="compositionally biased region" description="Low complexity" evidence="5">
    <location>
        <begin position="103"/>
        <end position="117"/>
    </location>
</feature>
<evidence type="ECO:0000256" key="1">
    <source>
        <dbReference type="ARBA" id="ARBA00004370"/>
    </source>
</evidence>
<dbReference type="RefSeq" id="XP_016621680.1">
    <property type="nucleotide sequence ID" value="XM_016762733.1"/>
</dbReference>
<dbReference type="OrthoDB" id="28208at2759"/>
<dbReference type="VEuPathDB" id="FungiDB:Z519_04991"/>
<dbReference type="EMBL" id="KN846985">
    <property type="protein sequence ID" value="KIW95011.1"/>
    <property type="molecule type" value="Genomic_DNA"/>
</dbReference>
<dbReference type="Proteomes" id="UP000053789">
    <property type="component" value="Unassembled WGS sequence"/>
</dbReference>
<dbReference type="GO" id="GO:0016020">
    <property type="term" value="C:membrane"/>
    <property type="evidence" value="ECO:0007669"/>
    <property type="project" value="UniProtKB-SubCell"/>
</dbReference>
<organism evidence="7 8">
    <name type="scientific">Cladophialophora bantiana (strain ATCC 10958 / CBS 173.52 / CDC B-1940 / NIH 8579)</name>
    <name type="common">Xylohypha bantiana</name>
    <dbReference type="NCBI Taxonomy" id="1442370"/>
    <lineage>
        <taxon>Eukaryota</taxon>
        <taxon>Fungi</taxon>
        <taxon>Dikarya</taxon>
        <taxon>Ascomycota</taxon>
        <taxon>Pezizomycotina</taxon>
        <taxon>Eurotiomycetes</taxon>
        <taxon>Chaetothyriomycetidae</taxon>
        <taxon>Chaetothyriales</taxon>
        <taxon>Herpotrichiellaceae</taxon>
        <taxon>Cladophialophora</taxon>
    </lineage>
</organism>
<feature type="domain" description="Amino acid transporter transmembrane" evidence="6">
    <location>
        <begin position="127"/>
        <end position="168"/>
    </location>
</feature>
<evidence type="ECO:0000256" key="2">
    <source>
        <dbReference type="ARBA" id="ARBA00022692"/>
    </source>
</evidence>
<keyword evidence="8" id="KW-1185">Reference proteome</keyword>
<evidence type="ECO:0000256" key="5">
    <source>
        <dbReference type="SAM" id="MobiDB-lite"/>
    </source>
</evidence>
<reference evidence="7" key="1">
    <citation type="submission" date="2015-01" db="EMBL/GenBank/DDBJ databases">
        <title>The Genome Sequence of Cladophialophora bantiana CBS 173.52.</title>
        <authorList>
            <consortium name="The Broad Institute Genomics Platform"/>
            <person name="Cuomo C."/>
            <person name="de Hoog S."/>
            <person name="Gorbushina A."/>
            <person name="Stielow B."/>
            <person name="Teixiera M."/>
            <person name="Abouelleil A."/>
            <person name="Chapman S.B."/>
            <person name="Priest M."/>
            <person name="Young S.K."/>
            <person name="Wortman J."/>
            <person name="Nusbaum C."/>
            <person name="Birren B."/>
        </authorList>
    </citation>
    <scope>NUCLEOTIDE SEQUENCE [LARGE SCALE GENOMIC DNA]</scope>
    <source>
        <strain evidence="7">CBS 173.52</strain>
    </source>
</reference>
<dbReference type="GeneID" id="27697919"/>
<evidence type="ECO:0000256" key="3">
    <source>
        <dbReference type="ARBA" id="ARBA00022989"/>
    </source>
</evidence>
<dbReference type="AlphaFoldDB" id="A0A0D2EYI6"/>
<sequence>MTLGLFLQLQRSPSSPFAAKCDSCDMPTDDEETNGVINHIRPSSQRQSSLSHSRLNGTPRTTNRVRFDLDDRAGSPQPEEWVDDDDYLTSPSQRAPLLTNVKPPSSSPFLSESFQPEDYLPDARPKNGMRSAFMNMANSIIGAGIIGQTYAFRQAGMTMGIILLITLTGTGAPGSHSALGLTPDGKKNTDTAKGSSARNLLAARRLPPVVVNNQKPATPAREHQPEMKS</sequence>
<evidence type="ECO:0000313" key="8">
    <source>
        <dbReference type="Proteomes" id="UP000053789"/>
    </source>
</evidence>
<name>A0A0D2EYI6_CLAB1</name>
<protein>
    <recommendedName>
        <fullName evidence="6">Amino acid transporter transmembrane domain-containing protein</fullName>
    </recommendedName>
</protein>
<keyword evidence="3" id="KW-1133">Transmembrane helix</keyword>
<evidence type="ECO:0000256" key="4">
    <source>
        <dbReference type="ARBA" id="ARBA00023136"/>
    </source>
</evidence>
<dbReference type="HOGENOM" id="CLU_1209703_0_0_1"/>
<accession>A0A0D2EYI6</accession>
<feature type="region of interest" description="Disordered" evidence="5">
    <location>
        <begin position="15"/>
        <end position="117"/>
    </location>
</feature>
<feature type="region of interest" description="Disordered" evidence="5">
    <location>
        <begin position="178"/>
        <end position="229"/>
    </location>
</feature>
<keyword evidence="2" id="KW-0812">Transmembrane</keyword>
<feature type="compositionally biased region" description="Low complexity" evidence="5">
    <location>
        <begin position="43"/>
        <end position="55"/>
    </location>
</feature>
<gene>
    <name evidence="7" type="ORF">Z519_04991</name>
</gene>
<keyword evidence="4" id="KW-0472">Membrane</keyword>
<dbReference type="InterPro" id="IPR013057">
    <property type="entry name" value="AA_transpt_TM"/>
</dbReference>
<comment type="subcellular location">
    <subcellularLocation>
        <location evidence="1">Membrane</location>
    </subcellularLocation>
</comment>
<feature type="compositionally biased region" description="Basic and acidic residues" evidence="5">
    <location>
        <begin position="220"/>
        <end position="229"/>
    </location>
</feature>
<proteinExistence type="predicted"/>
<dbReference type="Pfam" id="PF01490">
    <property type="entry name" value="Aa_trans"/>
    <property type="match status" value="1"/>
</dbReference>